<dbReference type="CDD" id="cd09756">
    <property type="entry name" value="Cas5_I-E"/>
    <property type="match status" value="1"/>
</dbReference>
<protein>
    <recommendedName>
        <fullName evidence="4">Type I-E CRISPR-associated protein Cas5/CasD</fullName>
    </recommendedName>
</protein>
<dbReference type="RefSeq" id="WP_224790015.1">
    <property type="nucleotide sequence ID" value="NZ_CABVJE010000010.1"/>
</dbReference>
<organism evidence="2 3">
    <name type="scientific">Pseudomonas fluorescens</name>
    <dbReference type="NCBI Taxonomy" id="294"/>
    <lineage>
        <taxon>Bacteria</taxon>
        <taxon>Pseudomonadati</taxon>
        <taxon>Pseudomonadota</taxon>
        <taxon>Gammaproteobacteria</taxon>
        <taxon>Pseudomonadales</taxon>
        <taxon>Pseudomonadaceae</taxon>
        <taxon>Pseudomonas</taxon>
    </lineage>
</organism>
<dbReference type="NCBIfam" id="TIGR01868">
    <property type="entry name" value="casD_Cas5e"/>
    <property type="match status" value="1"/>
</dbReference>
<accession>A0A5E7TXE4</accession>
<dbReference type="InterPro" id="IPR021124">
    <property type="entry name" value="CRISPR-assoc_prot_Cas5"/>
</dbReference>
<sequence>MANRYLLMWLEAPLQSWGHDSKFARRDSLDFPTKSGVLGLLCCAIGAVGPQEEWLAQWSNLDMQVDAYVRTDRKGKPMTRLPLLRDFQMVGRSYGDSPWEKLMVPKMSDGGSPNGSGAKVTHRYYLQDMAFAVALEMPAALEADLVECLDSPVWPLYLGRKCCVPCELINQGVYVTASEAMRVGAAIAADKKRALSFSVVQAEAEGELLTLNDVPLAFGEYKRYQVRQVTVLKPAKPL</sequence>
<name>A0A5E7TXE4_PSEFL</name>
<dbReference type="InterPro" id="IPR013422">
    <property type="entry name" value="CRISPR-assoc_prot_Cas5_N"/>
</dbReference>
<dbReference type="Proteomes" id="UP000327191">
    <property type="component" value="Unassembled WGS sequence"/>
</dbReference>
<dbReference type="NCBIfam" id="TIGR02593">
    <property type="entry name" value="CRISPR_cas5"/>
    <property type="match status" value="1"/>
</dbReference>
<evidence type="ECO:0000313" key="3">
    <source>
        <dbReference type="Proteomes" id="UP000327191"/>
    </source>
</evidence>
<keyword evidence="1" id="KW-0051">Antiviral defense</keyword>
<dbReference type="AlphaFoldDB" id="A0A5E7TXE4"/>
<dbReference type="Pfam" id="PF09704">
    <property type="entry name" value="Cas_Cas5d"/>
    <property type="match status" value="1"/>
</dbReference>
<evidence type="ECO:0000313" key="2">
    <source>
        <dbReference type="EMBL" id="VVQ02919.1"/>
    </source>
</evidence>
<reference evidence="2 3" key="1">
    <citation type="submission" date="2019-09" db="EMBL/GenBank/DDBJ databases">
        <authorList>
            <person name="Chandra G."/>
            <person name="Truman W A."/>
        </authorList>
    </citation>
    <scope>NUCLEOTIDE SEQUENCE [LARGE SCALE GENOMIC DNA]</scope>
    <source>
        <strain evidence="2">PS938</strain>
    </source>
</reference>
<dbReference type="GO" id="GO:0051607">
    <property type="term" value="P:defense response to virus"/>
    <property type="evidence" value="ECO:0007669"/>
    <property type="project" value="UniProtKB-KW"/>
</dbReference>
<gene>
    <name evidence="2" type="ORF">PS938_02669</name>
</gene>
<evidence type="ECO:0000256" key="1">
    <source>
        <dbReference type="ARBA" id="ARBA00023118"/>
    </source>
</evidence>
<proteinExistence type="predicted"/>
<dbReference type="InterPro" id="IPR010147">
    <property type="entry name" value="CRISPR-assoc_prot_CasD"/>
</dbReference>
<dbReference type="Gene3D" id="3.30.70.2660">
    <property type="match status" value="1"/>
</dbReference>
<evidence type="ECO:0008006" key="4">
    <source>
        <dbReference type="Google" id="ProtNLM"/>
    </source>
</evidence>
<dbReference type="GO" id="GO:0003723">
    <property type="term" value="F:RNA binding"/>
    <property type="evidence" value="ECO:0007669"/>
    <property type="project" value="InterPro"/>
</dbReference>
<dbReference type="GO" id="GO:0043571">
    <property type="term" value="P:maintenance of CRISPR repeat elements"/>
    <property type="evidence" value="ECO:0007669"/>
    <property type="project" value="InterPro"/>
</dbReference>
<dbReference type="EMBL" id="CABVJE010000010">
    <property type="protein sequence ID" value="VVQ02919.1"/>
    <property type="molecule type" value="Genomic_DNA"/>
</dbReference>